<proteinExistence type="predicted"/>
<gene>
    <name evidence="1" type="ORF">RJ641_002886</name>
</gene>
<reference evidence="1 2" key="1">
    <citation type="submission" date="2023-12" db="EMBL/GenBank/DDBJ databases">
        <title>A high-quality genome assembly for Dillenia turbinata (Dilleniales).</title>
        <authorList>
            <person name="Chanderbali A."/>
        </authorList>
    </citation>
    <scope>NUCLEOTIDE SEQUENCE [LARGE SCALE GENOMIC DNA]</scope>
    <source>
        <strain evidence="1">LSX21</strain>
        <tissue evidence="1">Leaf</tissue>
    </source>
</reference>
<feature type="non-terminal residue" evidence="1">
    <location>
        <position position="1"/>
    </location>
</feature>
<organism evidence="1 2">
    <name type="scientific">Dillenia turbinata</name>
    <dbReference type="NCBI Taxonomy" id="194707"/>
    <lineage>
        <taxon>Eukaryota</taxon>
        <taxon>Viridiplantae</taxon>
        <taxon>Streptophyta</taxon>
        <taxon>Embryophyta</taxon>
        <taxon>Tracheophyta</taxon>
        <taxon>Spermatophyta</taxon>
        <taxon>Magnoliopsida</taxon>
        <taxon>eudicotyledons</taxon>
        <taxon>Gunneridae</taxon>
        <taxon>Pentapetalae</taxon>
        <taxon>Dilleniales</taxon>
        <taxon>Dilleniaceae</taxon>
        <taxon>Dillenia</taxon>
    </lineage>
</organism>
<protein>
    <submittedName>
        <fullName evidence="1">Uncharacterized protein</fullName>
    </submittedName>
</protein>
<dbReference type="AlphaFoldDB" id="A0AAN8VNV2"/>
<sequence>CFGHRRRVVLRVAARASGSSKSSAAGRRVYRQSQGKPPLALAVKAKEIASSIVPASAFVAATFEDKASKQGIKWSFVAGTNLLSGMGARIERESKQKLN</sequence>
<evidence type="ECO:0000313" key="2">
    <source>
        <dbReference type="Proteomes" id="UP001370490"/>
    </source>
</evidence>
<name>A0AAN8VNV2_9MAGN</name>
<dbReference type="EMBL" id="JBAMMX010000011">
    <property type="protein sequence ID" value="KAK6931093.1"/>
    <property type="molecule type" value="Genomic_DNA"/>
</dbReference>
<keyword evidence="2" id="KW-1185">Reference proteome</keyword>
<dbReference type="Proteomes" id="UP001370490">
    <property type="component" value="Unassembled WGS sequence"/>
</dbReference>
<evidence type="ECO:0000313" key="1">
    <source>
        <dbReference type="EMBL" id="KAK6931093.1"/>
    </source>
</evidence>
<accession>A0AAN8VNV2</accession>
<comment type="caution">
    <text evidence="1">The sequence shown here is derived from an EMBL/GenBank/DDBJ whole genome shotgun (WGS) entry which is preliminary data.</text>
</comment>